<evidence type="ECO:0000313" key="1">
    <source>
        <dbReference type="EMBL" id="KAH9310079.1"/>
    </source>
</evidence>
<keyword evidence="2" id="KW-1185">Reference proteome</keyword>
<feature type="non-terminal residue" evidence="1">
    <location>
        <position position="143"/>
    </location>
</feature>
<organism evidence="1 2">
    <name type="scientific">Taxus chinensis</name>
    <name type="common">Chinese yew</name>
    <name type="synonym">Taxus wallichiana var. chinensis</name>
    <dbReference type="NCBI Taxonomy" id="29808"/>
    <lineage>
        <taxon>Eukaryota</taxon>
        <taxon>Viridiplantae</taxon>
        <taxon>Streptophyta</taxon>
        <taxon>Embryophyta</taxon>
        <taxon>Tracheophyta</taxon>
        <taxon>Spermatophyta</taxon>
        <taxon>Pinopsida</taxon>
        <taxon>Pinidae</taxon>
        <taxon>Conifers II</taxon>
        <taxon>Cupressales</taxon>
        <taxon>Taxaceae</taxon>
        <taxon>Taxus</taxon>
    </lineage>
</organism>
<sequence length="143" mass="16206">ADYLLEKSLLSELGDLLLKEESYWHQKSREIWLKDGDQNTKFFHASVKARRNSNYISAIKQPDDSWISSQIAIKEEVVSFFQKLLTGETLSSLASQSSLLEKIPKLVNDVDNESLLSPFSLEEIQIVVFSMARDKAPALDGFP</sequence>
<proteinExistence type="predicted"/>
<gene>
    <name evidence="1" type="ORF">KI387_037990</name>
</gene>
<evidence type="ECO:0000313" key="2">
    <source>
        <dbReference type="Proteomes" id="UP000824469"/>
    </source>
</evidence>
<dbReference type="Proteomes" id="UP000824469">
    <property type="component" value="Unassembled WGS sequence"/>
</dbReference>
<protein>
    <submittedName>
        <fullName evidence="1">Uncharacterized protein</fullName>
    </submittedName>
</protein>
<reference evidence="1 2" key="1">
    <citation type="journal article" date="2021" name="Nat. Plants">
        <title>The Taxus genome provides insights into paclitaxel biosynthesis.</title>
        <authorList>
            <person name="Xiong X."/>
            <person name="Gou J."/>
            <person name="Liao Q."/>
            <person name="Li Y."/>
            <person name="Zhou Q."/>
            <person name="Bi G."/>
            <person name="Li C."/>
            <person name="Du R."/>
            <person name="Wang X."/>
            <person name="Sun T."/>
            <person name="Guo L."/>
            <person name="Liang H."/>
            <person name="Lu P."/>
            <person name="Wu Y."/>
            <person name="Zhang Z."/>
            <person name="Ro D.K."/>
            <person name="Shang Y."/>
            <person name="Huang S."/>
            <person name="Yan J."/>
        </authorList>
    </citation>
    <scope>NUCLEOTIDE SEQUENCE [LARGE SCALE GENOMIC DNA]</scope>
    <source>
        <strain evidence="1">Ta-2019</strain>
    </source>
</reference>
<dbReference type="OMA" id="KEESYWH"/>
<accession>A0AA38FVF7</accession>
<dbReference type="EMBL" id="JAHRHJ020000007">
    <property type="protein sequence ID" value="KAH9310079.1"/>
    <property type="molecule type" value="Genomic_DNA"/>
</dbReference>
<dbReference type="AlphaFoldDB" id="A0AA38FVF7"/>
<name>A0AA38FVF7_TAXCH</name>
<comment type="caution">
    <text evidence="1">The sequence shown here is derived from an EMBL/GenBank/DDBJ whole genome shotgun (WGS) entry which is preliminary data.</text>
</comment>
<feature type="non-terminal residue" evidence="1">
    <location>
        <position position="1"/>
    </location>
</feature>